<evidence type="ECO:0000313" key="2">
    <source>
        <dbReference type="Proteomes" id="UP000035740"/>
    </source>
</evidence>
<dbReference type="AlphaFoldDB" id="A0A0J8BDB2"/>
<keyword evidence="2" id="KW-1185">Reference proteome</keyword>
<organism evidence="1 2">
    <name type="scientific">Beta vulgaris subsp. vulgaris</name>
    <name type="common">Beet</name>
    <dbReference type="NCBI Taxonomy" id="3555"/>
    <lineage>
        <taxon>Eukaryota</taxon>
        <taxon>Viridiplantae</taxon>
        <taxon>Streptophyta</taxon>
        <taxon>Embryophyta</taxon>
        <taxon>Tracheophyta</taxon>
        <taxon>Spermatophyta</taxon>
        <taxon>Magnoliopsida</taxon>
        <taxon>eudicotyledons</taxon>
        <taxon>Gunneridae</taxon>
        <taxon>Pentapetalae</taxon>
        <taxon>Caryophyllales</taxon>
        <taxon>Chenopodiaceae</taxon>
        <taxon>Betoideae</taxon>
        <taxon>Beta</taxon>
    </lineage>
</organism>
<gene>
    <name evidence="1" type="ORF">BVRB_2g045630</name>
</gene>
<accession>A0A0J8BDB2</accession>
<proteinExistence type="predicted"/>
<dbReference type="Gramene" id="KMS99334">
    <property type="protein sequence ID" value="KMS99334"/>
    <property type="gene ID" value="BVRB_2g045630"/>
</dbReference>
<sequence>MIKSLITIPEISAVNFLPSNINSFSRLPEQLSSTMTVIHTTTMPGTNMAKVRATRTAPKNTHTWRIPVEGDMMIALCQLKIE</sequence>
<evidence type="ECO:0000313" key="1">
    <source>
        <dbReference type="EMBL" id="KMS99334.1"/>
    </source>
</evidence>
<name>A0A0J8BDB2_BETVV</name>
<dbReference type="EMBL" id="KQ090220">
    <property type="protein sequence ID" value="KMS99334.1"/>
    <property type="molecule type" value="Genomic_DNA"/>
</dbReference>
<protein>
    <submittedName>
        <fullName evidence="1">Uncharacterized protein</fullName>
    </submittedName>
</protein>
<reference evidence="1 2" key="1">
    <citation type="journal article" date="2014" name="Nature">
        <title>The genome of the recently domesticated crop plant sugar beet (Beta vulgaris).</title>
        <authorList>
            <person name="Dohm J.C."/>
            <person name="Minoche A.E."/>
            <person name="Holtgrawe D."/>
            <person name="Capella-Gutierrez S."/>
            <person name="Zakrzewski F."/>
            <person name="Tafer H."/>
            <person name="Rupp O."/>
            <person name="Sorensen T.R."/>
            <person name="Stracke R."/>
            <person name="Reinhardt R."/>
            <person name="Goesmann A."/>
            <person name="Kraft T."/>
            <person name="Schulz B."/>
            <person name="Stadler P.F."/>
            <person name="Schmidt T."/>
            <person name="Gabaldon T."/>
            <person name="Lehrach H."/>
            <person name="Weisshaar B."/>
            <person name="Himmelbauer H."/>
        </authorList>
    </citation>
    <scope>NUCLEOTIDE SEQUENCE [LARGE SCALE GENOMIC DNA]</scope>
    <source>
        <tissue evidence="1">Taproot</tissue>
    </source>
</reference>
<dbReference type="Proteomes" id="UP000035740">
    <property type="component" value="Unassembled WGS sequence"/>
</dbReference>